<keyword evidence="2 9" id="KW-0436">Ligase</keyword>
<comment type="catalytic activity">
    <reaction evidence="8">
        <text>(7R,8S)-8-amino-7-(carboxyamino)nonanoate + ATP = (4R,5S)-dethiobiotin + ADP + phosphate + H(+)</text>
        <dbReference type="Rhea" id="RHEA:63684"/>
        <dbReference type="ChEBI" id="CHEBI:15378"/>
        <dbReference type="ChEBI" id="CHEBI:30616"/>
        <dbReference type="ChEBI" id="CHEBI:43474"/>
        <dbReference type="ChEBI" id="CHEBI:149470"/>
        <dbReference type="ChEBI" id="CHEBI:149473"/>
        <dbReference type="ChEBI" id="CHEBI:456216"/>
    </reaction>
</comment>
<accession>A0A1R1HYR2</accession>
<dbReference type="GO" id="GO:0005524">
    <property type="term" value="F:ATP binding"/>
    <property type="evidence" value="ECO:0007669"/>
    <property type="project" value="UniProtKB-UniRule"/>
</dbReference>
<dbReference type="NCBIfam" id="TIGR00347">
    <property type="entry name" value="bioD"/>
    <property type="match status" value="1"/>
</dbReference>
<comment type="subcellular location">
    <subcellularLocation>
        <location evidence="9">Cytoplasm</location>
    </subcellularLocation>
</comment>
<dbReference type="Proteomes" id="UP000187526">
    <property type="component" value="Unassembled WGS sequence"/>
</dbReference>
<dbReference type="HAMAP" id="MF_00336">
    <property type="entry name" value="BioD"/>
    <property type="match status" value="1"/>
</dbReference>
<keyword evidence="5 9" id="KW-0093">Biotin biosynthesis</keyword>
<dbReference type="Gene3D" id="3.40.50.300">
    <property type="entry name" value="P-loop containing nucleotide triphosphate hydrolases"/>
    <property type="match status" value="1"/>
</dbReference>
<feature type="active site" evidence="9">
    <location>
        <position position="37"/>
    </location>
</feature>
<dbReference type="Pfam" id="PF13500">
    <property type="entry name" value="AAA_26"/>
    <property type="match status" value="1"/>
</dbReference>
<dbReference type="GO" id="GO:0004141">
    <property type="term" value="F:dethiobiotin synthase activity"/>
    <property type="evidence" value="ECO:0007669"/>
    <property type="project" value="UniProtKB-UniRule"/>
</dbReference>
<keyword evidence="7 9" id="KW-0460">Magnesium</keyword>
<evidence type="ECO:0000256" key="4">
    <source>
        <dbReference type="ARBA" id="ARBA00022741"/>
    </source>
</evidence>
<keyword evidence="4 9" id="KW-0547">Nucleotide-binding</keyword>
<evidence type="ECO:0000256" key="8">
    <source>
        <dbReference type="ARBA" id="ARBA00047386"/>
    </source>
</evidence>
<dbReference type="RefSeq" id="WP_076097499.1">
    <property type="nucleotide sequence ID" value="NZ_CAJHOB010000013.1"/>
</dbReference>
<feature type="binding site" evidence="9">
    <location>
        <begin position="177"/>
        <end position="178"/>
    </location>
    <ligand>
        <name>ATP</name>
        <dbReference type="ChEBI" id="CHEBI:30616"/>
    </ligand>
</feature>
<evidence type="ECO:0000256" key="5">
    <source>
        <dbReference type="ARBA" id="ARBA00022756"/>
    </source>
</evidence>
<comment type="pathway">
    <text evidence="9">Cofactor biosynthesis; biotin biosynthesis; biotin from 7,8-diaminononanoate: step 1/2.</text>
</comment>
<evidence type="ECO:0000313" key="11">
    <source>
        <dbReference type="Proteomes" id="UP000187526"/>
    </source>
</evidence>
<comment type="caution">
    <text evidence="9">Lacks conserved residue(s) required for the propagation of feature annotation.</text>
</comment>
<evidence type="ECO:0000256" key="1">
    <source>
        <dbReference type="ARBA" id="ARBA00022490"/>
    </source>
</evidence>
<evidence type="ECO:0000256" key="7">
    <source>
        <dbReference type="ARBA" id="ARBA00022842"/>
    </source>
</evidence>
<dbReference type="CDD" id="cd03109">
    <property type="entry name" value="DTBS"/>
    <property type="match status" value="1"/>
</dbReference>
<evidence type="ECO:0000256" key="3">
    <source>
        <dbReference type="ARBA" id="ARBA00022723"/>
    </source>
</evidence>
<evidence type="ECO:0000313" key="10">
    <source>
        <dbReference type="EMBL" id="OMG51657.1"/>
    </source>
</evidence>
<feature type="binding site" evidence="9">
    <location>
        <position position="16"/>
    </location>
    <ligand>
        <name>Mg(2+)</name>
        <dbReference type="ChEBI" id="CHEBI:18420"/>
    </ligand>
</feature>
<dbReference type="GO" id="GO:0005829">
    <property type="term" value="C:cytosol"/>
    <property type="evidence" value="ECO:0007669"/>
    <property type="project" value="TreeGrafter"/>
</dbReference>
<evidence type="ECO:0000256" key="9">
    <source>
        <dbReference type="HAMAP-Rule" id="MF_00336"/>
    </source>
</evidence>
<comment type="caution">
    <text evidence="10">The sequence shown here is derived from an EMBL/GenBank/DDBJ whole genome shotgun (WGS) entry which is preliminary data.</text>
</comment>
<dbReference type="EC" id="6.3.3.3" evidence="9"/>
<evidence type="ECO:0000256" key="6">
    <source>
        <dbReference type="ARBA" id="ARBA00022840"/>
    </source>
</evidence>
<evidence type="ECO:0000256" key="2">
    <source>
        <dbReference type="ARBA" id="ARBA00022598"/>
    </source>
</evidence>
<dbReference type="AlphaFoldDB" id="A0A1R1HYR2"/>
<comment type="catalytic activity">
    <reaction evidence="9">
        <text>(7R,8S)-7,8-diammoniononanoate + CO2 + ATP = (4R,5S)-dethiobiotin + ADP + phosphate + 3 H(+)</text>
        <dbReference type="Rhea" id="RHEA:15805"/>
        <dbReference type="ChEBI" id="CHEBI:15378"/>
        <dbReference type="ChEBI" id="CHEBI:16526"/>
        <dbReference type="ChEBI" id="CHEBI:30616"/>
        <dbReference type="ChEBI" id="CHEBI:43474"/>
        <dbReference type="ChEBI" id="CHEBI:149469"/>
        <dbReference type="ChEBI" id="CHEBI:149473"/>
        <dbReference type="ChEBI" id="CHEBI:456216"/>
        <dbReference type="EC" id="6.3.3.3"/>
    </reaction>
</comment>
<keyword evidence="11" id="KW-1185">Reference proteome</keyword>
<comment type="similarity">
    <text evidence="9">Belongs to the dethiobiotin synthetase family.</text>
</comment>
<dbReference type="InterPro" id="IPR027417">
    <property type="entry name" value="P-loop_NTPase"/>
</dbReference>
<keyword evidence="3 9" id="KW-0479">Metal-binding</keyword>
<proteinExistence type="inferred from homology"/>
<feature type="binding site" evidence="9">
    <location>
        <position position="117"/>
    </location>
    <ligand>
        <name>Mg(2+)</name>
        <dbReference type="ChEBI" id="CHEBI:18420"/>
    </ligand>
</feature>
<sequence length="223" mass="23818">MRGIFITGTDTGVGKTTIGIQVAKALRENGQRVRVRKPVETGCEKLAGSDILQPSDAVRLNAAAGAMDALEAVCPYRYEPPVSPEWAARLANRPLEIGDLHAACLNGVGDDDFLLVEGAGGFYSPIAHGALNADLAAGMGMPVLLVVADRLGAVNQSLLAIEAIQMRGLPLMGVVLNQVAQPDNPFLDNHTDLQRWLSAPVIHQTYNNPPNPQLALWVQKWVS</sequence>
<dbReference type="EMBL" id="MTHD01000009">
    <property type="protein sequence ID" value="OMG51657.1"/>
    <property type="molecule type" value="Genomic_DNA"/>
</dbReference>
<gene>
    <name evidence="9" type="primary">bioD</name>
    <name evidence="10" type="ORF">BJN45_17205</name>
</gene>
<comment type="subunit">
    <text evidence="9">Homodimer.</text>
</comment>
<protein>
    <recommendedName>
        <fullName evidence="9">ATP-dependent dethiobiotin synthetase BioD</fullName>
        <ecNumber evidence="9">6.3.3.3</ecNumber>
    </recommendedName>
    <alternativeName>
        <fullName evidence="9">DTB synthetase</fullName>
        <shortName evidence="9">DTBS</shortName>
    </alternativeName>
    <alternativeName>
        <fullName evidence="9">Dethiobiotin synthase</fullName>
    </alternativeName>
</protein>
<reference evidence="10 11" key="1">
    <citation type="submission" date="2016-10" db="EMBL/GenBank/DDBJ databases">
        <title>Alkaliphiles isolated from bioreactors.</title>
        <authorList>
            <person name="Salah Z."/>
            <person name="Rout S.P."/>
            <person name="Humphreys P.N."/>
        </authorList>
    </citation>
    <scope>NUCLEOTIDE SEQUENCE [LARGE SCALE GENOMIC DNA]</scope>
    <source>
        <strain evidence="10 11">ZS02</strain>
    </source>
</reference>
<dbReference type="SUPFAM" id="SSF52540">
    <property type="entry name" value="P-loop containing nucleoside triphosphate hydrolases"/>
    <property type="match status" value="1"/>
</dbReference>
<keyword evidence="1 9" id="KW-0963">Cytoplasm</keyword>
<organism evidence="10 11">
    <name type="scientific">Azonexus hydrophilus</name>
    <dbReference type="NCBI Taxonomy" id="418702"/>
    <lineage>
        <taxon>Bacteria</taxon>
        <taxon>Pseudomonadati</taxon>
        <taxon>Pseudomonadota</taxon>
        <taxon>Betaproteobacteria</taxon>
        <taxon>Rhodocyclales</taxon>
        <taxon>Azonexaceae</taxon>
        <taxon>Azonexus</taxon>
    </lineage>
</organism>
<dbReference type="InterPro" id="IPR004472">
    <property type="entry name" value="DTB_synth_BioD"/>
</dbReference>
<feature type="binding site" evidence="9">
    <location>
        <begin position="12"/>
        <end position="17"/>
    </location>
    <ligand>
        <name>ATP</name>
        <dbReference type="ChEBI" id="CHEBI:30616"/>
    </ligand>
</feature>
<dbReference type="PANTHER" id="PTHR43210">
    <property type="entry name" value="DETHIOBIOTIN SYNTHETASE"/>
    <property type="match status" value="1"/>
</dbReference>
<comment type="function">
    <text evidence="9">Catalyzes a mechanistically unusual reaction, the ATP-dependent insertion of CO2 between the N7 and N8 nitrogen atoms of 7,8-diaminopelargonic acid (DAPA, also called 7,8-diammoniononanoate) to form a ureido ring.</text>
</comment>
<feature type="binding site" evidence="9">
    <location>
        <begin position="117"/>
        <end position="120"/>
    </location>
    <ligand>
        <name>ATP</name>
        <dbReference type="ChEBI" id="CHEBI:30616"/>
    </ligand>
</feature>
<comment type="cofactor">
    <cofactor evidence="9">
        <name>Mg(2+)</name>
        <dbReference type="ChEBI" id="CHEBI:18420"/>
    </cofactor>
</comment>
<dbReference type="GO" id="GO:0000287">
    <property type="term" value="F:magnesium ion binding"/>
    <property type="evidence" value="ECO:0007669"/>
    <property type="project" value="UniProtKB-UniRule"/>
</dbReference>
<feature type="binding site" evidence="9">
    <location>
        <position position="41"/>
    </location>
    <ligand>
        <name>substrate</name>
    </ligand>
</feature>
<dbReference type="GO" id="GO:0009102">
    <property type="term" value="P:biotin biosynthetic process"/>
    <property type="evidence" value="ECO:0007669"/>
    <property type="project" value="UniProtKB-UniRule"/>
</dbReference>
<dbReference type="PIRSF" id="PIRSF006755">
    <property type="entry name" value="DTB_synth"/>
    <property type="match status" value="1"/>
</dbReference>
<feature type="binding site" evidence="9">
    <location>
        <position position="56"/>
    </location>
    <ligand>
        <name>ATP</name>
        <dbReference type="ChEBI" id="CHEBI:30616"/>
    </ligand>
</feature>
<dbReference type="STRING" id="418702.BJN45_17205"/>
<name>A0A1R1HYR2_9RHOO</name>
<keyword evidence="6 9" id="KW-0067">ATP-binding</keyword>
<feature type="binding site" evidence="9">
    <location>
        <position position="56"/>
    </location>
    <ligand>
        <name>Mg(2+)</name>
        <dbReference type="ChEBI" id="CHEBI:18420"/>
    </ligand>
</feature>
<dbReference type="UniPathway" id="UPA00078">
    <property type="reaction ID" value="UER00161"/>
</dbReference>
<dbReference type="PANTHER" id="PTHR43210:SF2">
    <property type="entry name" value="ATP-DEPENDENT DETHIOBIOTIN SYNTHETASE BIOD 2"/>
    <property type="match status" value="1"/>
</dbReference>
<dbReference type="OrthoDB" id="9802097at2"/>